<accession>A0ABP6Y9P3</accession>
<dbReference type="Proteomes" id="UP001500630">
    <property type="component" value="Unassembled WGS sequence"/>
</dbReference>
<dbReference type="EMBL" id="BAABDQ010000018">
    <property type="protein sequence ID" value="GAA3579716.1"/>
    <property type="molecule type" value="Genomic_DNA"/>
</dbReference>
<keyword evidence="3" id="KW-1185">Reference proteome</keyword>
<comment type="caution">
    <text evidence="2">The sequence shown here is derived from an EMBL/GenBank/DDBJ whole genome shotgun (WGS) entry which is preliminary data.</text>
</comment>
<proteinExistence type="predicted"/>
<dbReference type="RefSeq" id="WP_345568778.1">
    <property type="nucleotide sequence ID" value="NZ_BAABDQ010000018.1"/>
</dbReference>
<evidence type="ECO:0000313" key="2">
    <source>
        <dbReference type="EMBL" id="GAA3579716.1"/>
    </source>
</evidence>
<reference evidence="3" key="1">
    <citation type="journal article" date="2019" name="Int. J. Syst. Evol. Microbiol.">
        <title>The Global Catalogue of Microorganisms (GCM) 10K type strain sequencing project: providing services to taxonomists for standard genome sequencing and annotation.</title>
        <authorList>
            <consortium name="The Broad Institute Genomics Platform"/>
            <consortium name="The Broad Institute Genome Sequencing Center for Infectious Disease"/>
            <person name="Wu L."/>
            <person name="Ma J."/>
        </authorList>
    </citation>
    <scope>NUCLEOTIDE SEQUENCE [LARGE SCALE GENOMIC DNA]</scope>
    <source>
        <strain evidence="3">JCM 17326</strain>
    </source>
</reference>
<gene>
    <name evidence="2" type="ORF">GCM10022419_071490</name>
</gene>
<protein>
    <submittedName>
        <fullName evidence="2">Uncharacterized protein</fullName>
    </submittedName>
</protein>
<sequence length="300" mass="33149">MWIALGVVAALIIGVALWWKLRDPLAGEDFYKFHVERKWAWELILTDEQEQAFMTGLEAYDDESTVYPHREAGALRVYDPSMMVSLFLLAEQFAGMGPGALADPAGAVRHLIGRAAQAETGGVLHLDDGWMGEQVVDGMDKYDFTSQMMSATHAQGVDGGVGGYGDEDGGYGMLTVLTQEPGHVRAMYDHAHAHASSGEIRNRLDVYKAVIQEPEPEFVAGLESADAERSRFTNTLMYDYGRVLAGYRALRPQMGHAQPSDVMSAVMARMLSENRPGITWTRQPSPEQHERAMRLISTRG</sequence>
<evidence type="ECO:0000256" key="1">
    <source>
        <dbReference type="SAM" id="MobiDB-lite"/>
    </source>
</evidence>
<organism evidence="2 3">
    <name type="scientific">Nonomuraea rosea</name>
    <dbReference type="NCBI Taxonomy" id="638574"/>
    <lineage>
        <taxon>Bacteria</taxon>
        <taxon>Bacillati</taxon>
        <taxon>Actinomycetota</taxon>
        <taxon>Actinomycetes</taxon>
        <taxon>Streptosporangiales</taxon>
        <taxon>Streptosporangiaceae</taxon>
        <taxon>Nonomuraea</taxon>
    </lineage>
</organism>
<feature type="region of interest" description="Disordered" evidence="1">
    <location>
        <begin position="281"/>
        <end position="300"/>
    </location>
</feature>
<evidence type="ECO:0000313" key="3">
    <source>
        <dbReference type="Proteomes" id="UP001500630"/>
    </source>
</evidence>
<name>A0ABP6Y9P3_9ACTN</name>